<feature type="region of interest" description="Disordered" evidence="2">
    <location>
        <begin position="2053"/>
        <end position="2130"/>
    </location>
</feature>
<dbReference type="PANTHER" id="PTHR23175">
    <property type="entry name" value="PDZ DOMAIN-CONTAINING PROTEIN"/>
    <property type="match status" value="1"/>
</dbReference>
<feature type="compositionally biased region" description="Basic and acidic residues" evidence="2">
    <location>
        <begin position="1558"/>
        <end position="1578"/>
    </location>
</feature>
<dbReference type="InterPro" id="IPR041489">
    <property type="entry name" value="PDZ_6"/>
</dbReference>
<evidence type="ECO:0000259" key="5">
    <source>
        <dbReference type="PROSITE" id="PS50238"/>
    </source>
</evidence>
<dbReference type="PRINTS" id="PR00683">
    <property type="entry name" value="SPECTRINPH"/>
</dbReference>
<dbReference type="InterPro" id="IPR036034">
    <property type="entry name" value="PDZ_sf"/>
</dbReference>
<evidence type="ECO:0000256" key="2">
    <source>
        <dbReference type="SAM" id="MobiDB-lite"/>
    </source>
</evidence>
<feature type="region of interest" description="Disordered" evidence="2">
    <location>
        <begin position="1888"/>
        <end position="2037"/>
    </location>
</feature>
<feature type="compositionally biased region" description="Basic and acidic residues" evidence="2">
    <location>
        <begin position="1736"/>
        <end position="1762"/>
    </location>
</feature>
<keyword evidence="7" id="KW-1185">Reference proteome</keyword>
<feature type="domain" description="PH" evidence="3">
    <location>
        <begin position="1085"/>
        <end position="1193"/>
    </location>
</feature>
<feature type="compositionally biased region" description="Polar residues" evidence="2">
    <location>
        <begin position="2022"/>
        <end position="2034"/>
    </location>
</feature>
<feature type="compositionally biased region" description="Polar residues" evidence="2">
    <location>
        <begin position="1224"/>
        <end position="1236"/>
    </location>
</feature>
<comment type="caution">
    <text evidence="6">The sequence shown here is derived from an EMBL/GenBank/DDBJ whole genome shotgun (WGS) entry which is preliminary data.</text>
</comment>
<feature type="region of interest" description="Disordered" evidence="2">
    <location>
        <begin position="2144"/>
        <end position="2228"/>
    </location>
</feature>
<dbReference type="GO" id="GO:0007165">
    <property type="term" value="P:signal transduction"/>
    <property type="evidence" value="ECO:0007669"/>
    <property type="project" value="InterPro"/>
</dbReference>
<evidence type="ECO:0008006" key="8">
    <source>
        <dbReference type="Google" id="ProtNLM"/>
    </source>
</evidence>
<feature type="region of interest" description="Disordered" evidence="2">
    <location>
        <begin position="1736"/>
        <end position="1764"/>
    </location>
</feature>
<gene>
    <name evidence="6" type="ORF">O3P69_010350</name>
</gene>
<feature type="compositionally biased region" description="Polar residues" evidence="2">
    <location>
        <begin position="407"/>
        <end position="429"/>
    </location>
</feature>
<sequence length="2475" mass="270881">MGEEEEEEGSCSNEGGRGGGGVAQGCRGGKGRVWVMGIPGVMTSKGGPRLITINRTDQGFGFTLRHFIVYPPELSELLGEHGEAPEPLSSLDPLDTIFVKHVRPGSSAHLAGLRTGDRVVSVNGESVGSRTYQEVVATIYRSPPTLQLLVVPREQDLLQQVFGETAHNPESNLDVRMPSPSHLPPQHLIHYPAGASLNQPPLAVPPSHYPASLSSAWSSQSSLNSHQSAMSTGAHPATVIMAHPPFHQRPHQSPKVMQPHGAHIPIHPQSSTPTNQAAVQYWPGPRKHSLSSGGEKQGSGSRKQSLPGSADRRQAVHTIQNTLSAVPLRVPSTAGKQSPLPPSTNTPSTQPNASPNEPSNASVFGVYEPILDRAMGGRGSIRDSRRLERDPDGRIYEVVQTRVIESKLNNTNDTKRGNNMQPTQGNDATPKSHHGRKTSAGGEADAKRVRVQSLSPPRLKSDQVPMRSVSVHTQPDRVDLNASQDGSLYGSQQSISSTKSESHNHTSKKHNLYTRRSLTEPLTGTREGCGGGDYHVNPQKFQKPLWPPPQAQTPPSPGSITKALSCLAGTKHDTHPNELNRRASLPTGEGKLESDKCKKYEDCENQAPAQNTRSLVGNAVPKPYVGSPAETSQANARYGKGFTTTLSRIQENIPIPEHGSNSSLASRSGSKQGDSSLTGTPTGSERSLSSGILRPVPLAWVGDNERIKQLQIVSKRAKQFENSQLEKETPAKSAFHRFELSRLSQRTKIPNVAQRKQEFEKKDDDQQSPGFEFEFGTQYNNAPRQRNSAELVRSVVVSKEMSPSPPKVFRSLSDGGSVFPVSRRLYSPGYDKSSPPPSGEEEETVRLCMNRVIPIGGPHIHCEPPPHMSGARPQSDSDVLERERSNSICSQASMTSLWSTQSMEEGGTGRSKGVVRQNSYLSAVHSPLSLTTPTVPTSSAGTVAGVTVVTSAITSTGATTTTTSAVTTTTPRGPTAASDVLVSRRNKALYGECVRRGRGASLLHRVSSREEGERLVRRVSYLKATSGDRMYSDSDLDSDTDDRSGGRVGVVGVPVEGDVDSAPPNTPADRLCLDHPPSPECFLSSVDRQGTLHVKVTMVDGKRAGDRSWKTLWVAIQGRAIIFYKDRQHAMQTPLGVEEQISLRGAHVEVATDYTKRRNVLRLATPGGSQLLLQADTSPEMLAWLSTLHNNCAIQEGEGESKAPMNNNISPQTGNKAMRKLTSLRTRSPTGQSPSIKTRKPGGVESNTSPKSKNWRGHLKRPFMKKVQSGSPAATPTLPEGATIGVCLEDCPQSLENEFVPLLVALCVGVVESRGLQTQGIYRIPGNKASVTYLTEMINKDAKSIDYDDARWCDVNVISSMLKQFFQKLPDPLFTSELYPHFIEASKVEDPKQRMLELKKLIHELPDHHYETLRFLLVHLNNIVTNSDFNKMDVRNLAIVFGPTLVRSGDDNMVTMVTDMSHQCRIVETLISHSAWFFSEDEGEQFSPPVVEPPLTPSPAADGLPLPTEMDTPSSHSLLLDNIQKVEGNIKGDMKKDIVSSIISAANRKVHKAKHKKPMEDKPVDESKFSDRDGGFEERDIDKEAELRKQRLIAKQMESMVELPDPKPMSERKISNMSLMSVQSHMSGESNESHGERTSGGSYKLGLPGDDPRLYSVAKKDELVSSPIPLTLLSNSSSMAASAPSQQSSQFTPETSSLFGDEVAIRSYAGLSASTQERIRKFEMETRAMLHRDLTRHRRETERRDAERQRIEEELQRAKQDMESEDLLDQLADNPSEVVRKISDYSWRLQDLSENVGGQRGSLVSQGSTTSSQAALISAALSHHPLSNTSFTPTTNATTQVPNNHLHPPTIKIVNEPVVGKATDSNEYRHGMLQQNSLAWLDYNTASPHSTLGSTSSSSSSGYGSLTRPSHPTNRGETEDTSARSVDEAFSLEPSVALPKSGSTSQHSSPSNTKKKKSSKGPGFFFNLTSSSSSPSLFPSMSDAATELTPTRKIGQTTIYPESPRPPPHKSHTPSPSHLTVPASTLTPQPNTPVQGRHKDSILHHILPSRLYHSPRPLRRGSSAENVTQPLINPTSPSTFDTQKVVNNGTLKRARTSREQILNGPEQMPRCGSLDSLRDGPHVPHDDGSDLLSAITATFEEKMRSLQESPLGLVNSDSSDSNSSQDSSPEDVRQLPEQPGRGNSGCRLYRDPSLHRRRTSPRTSVTTPAASTASSHISQVEDSIQSSSIKESDYKVLTEDKKPGVKVKRTDSLTKSEKTENNLKEKTEKRSRELKRTDTQESLNEKRPKEMKRSDLLEGRDRLQEASKKSDAKENASGPTRRSSDLRSRRHNVKELKEKFEQNTGSQTNTSPMKPSNNLYSNSSSSSSNKGSKSGMKRTNYRGPIKRRHTVGGTKDLAKWAWIHSPLVVDERLNTDRSLEAWLTHERIRTSSPDLSRPQQLVLPCIIGDKENLHRRLSVQEAALNPLYPVLESHV</sequence>
<dbReference type="Gene3D" id="1.10.555.10">
    <property type="entry name" value="Rho GTPase activation protein"/>
    <property type="match status" value="1"/>
</dbReference>
<feature type="compositionally biased region" description="Polar residues" evidence="2">
    <location>
        <begin position="481"/>
        <end position="490"/>
    </location>
</feature>
<feature type="region of interest" description="Disordered" evidence="2">
    <location>
        <begin position="607"/>
        <end position="636"/>
    </location>
</feature>
<dbReference type="InterPro" id="IPR001478">
    <property type="entry name" value="PDZ"/>
</dbReference>
<feature type="compositionally biased region" description="Basic and acidic residues" evidence="2">
    <location>
        <begin position="2322"/>
        <end position="2341"/>
    </location>
</feature>
<feature type="compositionally biased region" description="Polar residues" evidence="2">
    <location>
        <begin position="2216"/>
        <end position="2228"/>
    </location>
</feature>
<feature type="region of interest" description="Disordered" evidence="2">
    <location>
        <begin position="1549"/>
        <end position="1578"/>
    </location>
</feature>
<dbReference type="Proteomes" id="UP001487740">
    <property type="component" value="Unassembled WGS sequence"/>
</dbReference>
<feature type="region of interest" description="Disordered" evidence="2">
    <location>
        <begin position="2241"/>
        <end position="2390"/>
    </location>
</feature>
<feature type="domain" description="Rho-GAP" evidence="5">
    <location>
        <begin position="1286"/>
        <end position="1478"/>
    </location>
</feature>
<feature type="compositionally biased region" description="Gly residues" evidence="2">
    <location>
        <begin position="15"/>
        <end position="24"/>
    </location>
</feature>
<feature type="compositionally biased region" description="Polar residues" evidence="2">
    <location>
        <begin position="671"/>
        <end position="690"/>
    </location>
</feature>
<evidence type="ECO:0000259" key="4">
    <source>
        <dbReference type="PROSITE" id="PS50106"/>
    </source>
</evidence>
<dbReference type="EMBL" id="JARAKH010000025">
    <property type="protein sequence ID" value="KAK8390595.1"/>
    <property type="molecule type" value="Genomic_DNA"/>
</dbReference>
<evidence type="ECO:0000313" key="6">
    <source>
        <dbReference type="EMBL" id="KAK8390595.1"/>
    </source>
</evidence>
<feature type="compositionally biased region" description="Basic and acidic residues" evidence="2">
    <location>
        <begin position="2241"/>
        <end position="2314"/>
    </location>
</feature>
<feature type="region of interest" description="Disordered" evidence="2">
    <location>
        <begin position="1622"/>
        <end position="1647"/>
    </location>
</feature>
<dbReference type="Gene3D" id="2.30.29.30">
    <property type="entry name" value="Pleckstrin-homology domain (PH domain)/Phosphotyrosine-binding domain (PTB)"/>
    <property type="match status" value="1"/>
</dbReference>
<dbReference type="Pfam" id="PF00620">
    <property type="entry name" value="RhoGAP"/>
    <property type="match status" value="1"/>
</dbReference>
<feature type="region of interest" description="Disordered" evidence="2">
    <location>
        <begin position="1"/>
        <end position="24"/>
    </location>
</feature>
<accession>A0AAW0TSC0</accession>
<feature type="compositionally biased region" description="Low complexity" evidence="2">
    <location>
        <begin position="1890"/>
        <end position="1907"/>
    </location>
</feature>
<dbReference type="GO" id="GO:0005543">
    <property type="term" value="F:phospholipid binding"/>
    <property type="evidence" value="ECO:0007669"/>
    <property type="project" value="InterPro"/>
</dbReference>
<feature type="compositionally biased region" description="Low complexity" evidence="2">
    <location>
        <begin position="345"/>
        <end position="356"/>
    </location>
</feature>
<dbReference type="SUPFAM" id="SSF50156">
    <property type="entry name" value="PDZ domain-like"/>
    <property type="match status" value="1"/>
</dbReference>
<feature type="compositionally biased region" description="Low complexity" evidence="2">
    <location>
        <begin position="660"/>
        <end position="670"/>
    </location>
</feature>
<evidence type="ECO:0000259" key="3">
    <source>
        <dbReference type="PROSITE" id="PS50003"/>
    </source>
</evidence>
<feature type="compositionally biased region" description="Polar residues" evidence="2">
    <location>
        <begin position="268"/>
        <end position="278"/>
    </location>
</feature>
<reference evidence="6 7" key="1">
    <citation type="submission" date="2023-03" db="EMBL/GenBank/DDBJ databases">
        <title>High-quality genome of Scylla paramamosain provides insights in environmental adaptation.</title>
        <authorList>
            <person name="Zhang L."/>
        </authorList>
    </citation>
    <scope>NUCLEOTIDE SEQUENCE [LARGE SCALE GENOMIC DNA]</scope>
    <source>
        <strain evidence="6">LZ_2023a</strain>
        <tissue evidence="6">Muscle</tissue>
    </source>
</reference>
<dbReference type="InterPro" id="IPR011993">
    <property type="entry name" value="PH-like_dom_sf"/>
</dbReference>
<feature type="region of interest" description="Disordered" evidence="2">
    <location>
        <begin position="244"/>
        <end position="362"/>
    </location>
</feature>
<feature type="region of interest" description="Disordered" evidence="2">
    <location>
        <begin position="653"/>
        <end position="690"/>
    </location>
</feature>
<feature type="region of interest" description="Disordered" evidence="2">
    <location>
        <begin position="1224"/>
        <end position="1258"/>
    </location>
</feature>
<feature type="compositionally biased region" description="Pro residues" evidence="2">
    <location>
        <begin position="545"/>
        <end position="557"/>
    </location>
</feature>
<feature type="compositionally biased region" description="Basic and acidic residues" evidence="2">
    <location>
        <begin position="2116"/>
        <end position="2128"/>
    </location>
</feature>
<dbReference type="InterPro" id="IPR001849">
    <property type="entry name" value="PH_domain"/>
</dbReference>
<dbReference type="Gene3D" id="2.30.42.10">
    <property type="match status" value="1"/>
</dbReference>
<dbReference type="PROSITE" id="PS50238">
    <property type="entry name" value="RHOGAP"/>
    <property type="match status" value="1"/>
</dbReference>
<proteinExistence type="predicted"/>
<feature type="compositionally biased region" description="Low complexity" evidence="2">
    <location>
        <begin position="2361"/>
        <end position="2374"/>
    </location>
</feature>
<feature type="region of interest" description="Disordered" evidence="2">
    <location>
        <begin position="406"/>
        <end position="595"/>
    </location>
</feature>
<dbReference type="SUPFAM" id="SSF48350">
    <property type="entry name" value="GTPase activation domain, GAP"/>
    <property type="match status" value="1"/>
</dbReference>
<dbReference type="Pfam" id="PF15410">
    <property type="entry name" value="PH_9"/>
    <property type="match status" value="1"/>
</dbReference>
<dbReference type="SUPFAM" id="SSF50729">
    <property type="entry name" value="PH domain-like"/>
    <property type="match status" value="1"/>
</dbReference>
<feature type="compositionally biased region" description="Basic and acidic residues" evidence="2">
    <location>
        <begin position="570"/>
        <end position="581"/>
    </location>
</feature>
<dbReference type="FunFam" id="1.10.555.10:FF:000058">
    <property type="entry name" value="GTPase-activating protein pac-1"/>
    <property type="match status" value="1"/>
</dbReference>
<protein>
    <recommendedName>
        <fullName evidence="8">Rho GTPase-activating protein 21</fullName>
    </recommendedName>
</protein>
<dbReference type="InterPro" id="IPR041681">
    <property type="entry name" value="PH_9"/>
</dbReference>
<feature type="compositionally biased region" description="Polar residues" evidence="2">
    <location>
        <begin position="2063"/>
        <end position="2090"/>
    </location>
</feature>
<name>A0AAW0TSC0_SCYPA</name>
<dbReference type="GO" id="GO:0005096">
    <property type="term" value="F:GTPase activator activity"/>
    <property type="evidence" value="ECO:0007669"/>
    <property type="project" value="UniProtKB-KW"/>
</dbReference>
<feature type="compositionally biased region" description="Low complexity" evidence="2">
    <location>
        <begin position="2201"/>
        <end position="2215"/>
    </location>
</feature>
<dbReference type="PANTHER" id="PTHR23175:SF23">
    <property type="entry name" value="PDZ DOMAIN-CONTAINING PROTEIN"/>
    <property type="match status" value="1"/>
</dbReference>
<feature type="domain" description="PDZ" evidence="4">
    <location>
        <begin position="50"/>
        <end position="154"/>
    </location>
</feature>
<feature type="compositionally biased region" description="Polar residues" evidence="2">
    <location>
        <begin position="290"/>
        <end position="307"/>
    </location>
</feature>
<feature type="compositionally biased region" description="Basic residues" evidence="2">
    <location>
        <begin position="2375"/>
        <end position="2390"/>
    </location>
</feature>
<keyword evidence="1" id="KW-0343">GTPase activation</keyword>
<dbReference type="InterPro" id="IPR000198">
    <property type="entry name" value="RhoGAP_dom"/>
</dbReference>
<organism evidence="6 7">
    <name type="scientific">Scylla paramamosain</name>
    <name type="common">Mud crab</name>
    <dbReference type="NCBI Taxonomy" id="85552"/>
    <lineage>
        <taxon>Eukaryota</taxon>
        <taxon>Metazoa</taxon>
        <taxon>Ecdysozoa</taxon>
        <taxon>Arthropoda</taxon>
        <taxon>Crustacea</taxon>
        <taxon>Multicrustacea</taxon>
        <taxon>Malacostraca</taxon>
        <taxon>Eumalacostraca</taxon>
        <taxon>Eucarida</taxon>
        <taxon>Decapoda</taxon>
        <taxon>Pleocyemata</taxon>
        <taxon>Brachyura</taxon>
        <taxon>Eubrachyura</taxon>
        <taxon>Portunoidea</taxon>
        <taxon>Portunidae</taxon>
        <taxon>Portuninae</taxon>
        <taxon>Scylla</taxon>
    </lineage>
</organism>
<feature type="region of interest" description="Disordered" evidence="2">
    <location>
        <begin position="957"/>
        <end position="976"/>
    </location>
</feature>
<dbReference type="SMART" id="SM00228">
    <property type="entry name" value="PDZ"/>
    <property type="match status" value="1"/>
</dbReference>
<dbReference type="InterPro" id="IPR008936">
    <property type="entry name" value="Rho_GTPase_activation_prot"/>
</dbReference>
<feature type="compositionally biased region" description="Basic and acidic residues" evidence="2">
    <location>
        <begin position="1914"/>
        <end position="1927"/>
    </location>
</feature>
<dbReference type="SMART" id="SM00324">
    <property type="entry name" value="RhoGAP"/>
    <property type="match status" value="1"/>
</dbReference>
<dbReference type="PROSITE" id="PS50003">
    <property type="entry name" value="PH_DOMAIN"/>
    <property type="match status" value="1"/>
</dbReference>
<evidence type="ECO:0000313" key="7">
    <source>
        <dbReference type="Proteomes" id="UP001487740"/>
    </source>
</evidence>
<feature type="compositionally biased region" description="Low complexity" evidence="2">
    <location>
        <begin position="2155"/>
        <end position="2167"/>
    </location>
</feature>
<evidence type="ECO:0000256" key="1">
    <source>
        <dbReference type="ARBA" id="ARBA00022468"/>
    </source>
</evidence>
<feature type="compositionally biased region" description="Low complexity" evidence="2">
    <location>
        <begin position="1964"/>
        <end position="1982"/>
    </location>
</feature>
<dbReference type="SMART" id="SM00233">
    <property type="entry name" value="PH"/>
    <property type="match status" value="1"/>
</dbReference>
<dbReference type="Pfam" id="PF17820">
    <property type="entry name" value="PDZ_6"/>
    <property type="match status" value="1"/>
</dbReference>
<dbReference type="PROSITE" id="PS50106">
    <property type="entry name" value="PDZ"/>
    <property type="match status" value="1"/>
</dbReference>
<feature type="compositionally biased region" description="Low complexity" evidence="2">
    <location>
        <begin position="957"/>
        <end position="970"/>
    </location>
</feature>
<dbReference type="InterPro" id="IPR001605">
    <property type="entry name" value="PH_dom-spectrin-type"/>
</dbReference>
<feature type="compositionally biased region" description="Polar residues" evidence="2">
    <location>
        <begin position="2342"/>
        <end position="2360"/>
    </location>
</feature>